<name>A0ABD3QV42_9STRA</name>
<comment type="caution">
    <text evidence="4">The sequence shown here is derived from an EMBL/GenBank/DDBJ whole genome shotgun (WGS) entry which is preliminary data.</text>
</comment>
<evidence type="ECO:0000256" key="2">
    <source>
        <dbReference type="ARBA" id="ARBA00022980"/>
    </source>
</evidence>
<dbReference type="PANTHER" id="PTHR10769:SF3">
    <property type="entry name" value="SMALL RIBOSOMAL SUBUNIT PROTEIN ES28"/>
    <property type="match status" value="1"/>
</dbReference>
<keyword evidence="3" id="KW-0687">Ribonucleoprotein</keyword>
<dbReference type="InterPro" id="IPR012340">
    <property type="entry name" value="NA-bd_OB-fold"/>
</dbReference>
<comment type="similarity">
    <text evidence="1">Belongs to the eukaryotic ribosomal protein eS28 family.</text>
</comment>
<reference evidence="4 5" key="1">
    <citation type="journal article" date="2020" name="G3 (Bethesda)">
        <title>Improved Reference Genome for Cyclotella cryptica CCMP332, a Model for Cell Wall Morphogenesis, Salinity Adaptation, and Lipid Production in Diatoms (Bacillariophyta).</title>
        <authorList>
            <person name="Roberts W.R."/>
            <person name="Downey K.M."/>
            <person name="Ruck E.C."/>
            <person name="Traller J.C."/>
            <person name="Alverson A.J."/>
        </authorList>
    </citation>
    <scope>NUCLEOTIDE SEQUENCE [LARGE SCALE GENOMIC DNA]</scope>
    <source>
        <strain evidence="4 5">CCMP332</strain>
    </source>
</reference>
<evidence type="ECO:0000313" key="4">
    <source>
        <dbReference type="EMBL" id="KAL3804140.1"/>
    </source>
</evidence>
<evidence type="ECO:0000256" key="1">
    <source>
        <dbReference type="ARBA" id="ARBA00005943"/>
    </source>
</evidence>
<proteinExistence type="inferred from homology"/>
<dbReference type="Proteomes" id="UP001516023">
    <property type="component" value="Unassembled WGS sequence"/>
</dbReference>
<sequence>MAMVSKGGDTTNYYFSGRIASSITPTTKSLNGAAIDHREAHLVISSTPPPSLQRGPEIVWRQTEAVKFGGGDVDDVRMSHGEEHRLDNIHWDRQFDALLHETALSPRFVFRQYNWPLRGDGSIGTGRPTTSFVSLHCILSGPMKSKRPVGSSFDFSLQCVLALSESKLPLSVVALFSRNDQPVKLAKVNRVLGRTGNTGNVTQVRVEFMDADAGTGTGRSIVRNVKGPVREGDILCLLEWEREARRLR</sequence>
<dbReference type="AlphaFoldDB" id="A0ABD3QV42"/>
<dbReference type="SUPFAM" id="SSF50249">
    <property type="entry name" value="Nucleic acid-binding proteins"/>
    <property type="match status" value="1"/>
</dbReference>
<dbReference type="InterPro" id="IPR000289">
    <property type="entry name" value="Ribosomal_eS28"/>
</dbReference>
<dbReference type="Gene3D" id="2.40.50.140">
    <property type="entry name" value="Nucleic acid-binding proteins"/>
    <property type="match status" value="1"/>
</dbReference>
<dbReference type="Pfam" id="PF01200">
    <property type="entry name" value="Ribosomal_S28e"/>
    <property type="match status" value="1"/>
</dbReference>
<dbReference type="GO" id="GO:1990904">
    <property type="term" value="C:ribonucleoprotein complex"/>
    <property type="evidence" value="ECO:0007669"/>
    <property type="project" value="UniProtKB-KW"/>
</dbReference>
<dbReference type="CDD" id="cd04457">
    <property type="entry name" value="S1_S28E"/>
    <property type="match status" value="1"/>
</dbReference>
<dbReference type="EMBL" id="JABMIG020000009">
    <property type="protein sequence ID" value="KAL3804140.1"/>
    <property type="molecule type" value="Genomic_DNA"/>
</dbReference>
<evidence type="ECO:0000256" key="3">
    <source>
        <dbReference type="ARBA" id="ARBA00023274"/>
    </source>
</evidence>
<gene>
    <name evidence="4" type="ORF">HJC23_013659</name>
</gene>
<keyword evidence="5" id="KW-1185">Reference proteome</keyword>
<protein>
    <recommendedName>
        <fullName evidence="6">Ribosomal protein S28e</fullName>
    </recommendedName>
</protein>
<dbReference type="PANTHER" id="PTHR10769">
    <property type="entry name" value="40S RIBOSOMAL PROTEIN S28"/>
    <property type="match status" value="1"/>
</dbReference>
<evidence type="ECO:0000313" key="5">
    <source>
        <dbReference type="Proteomes" id="UP001516023"/>
    </source>
</evidence>
<evidence type="ECO:0008006" key="6">
    <source>
        <dbReference type="Google" id="ProtNLM"/>
    </source>
</evidence>
<dbReference type="GO" id="GO:0005840">
    <property type="term" value="C:ribosome"/>
    <property type="evidence" value="ECO:0007669"/>
    <property type="project" value="UniProtKB-KW"/>
</dbReference>
<accession>A0ABD3QV42</accession>
<keyword evidence="2" id="KW-0689">Ribosomal protein</keyword>
<dbReference type="HAMAP" id="MF_00292">
    <property type="entry name" value="Ribosomal_eS28"/>
    <property type="match status" value="1"/>
</dbReference>
<organism evidence="4 5">
    <name type="scientific">Cyclotella cryptica</name>
    <dbReference type="NCBI Taxonomy" id="29204"/>
    <lineage>
        <taxon>Eukaryota</taxon>
        <taxon>Sar</taxon>
        <taxon>Stramenopiles</taxon>
        <taxon>Ochrophyta</taxon>
        <taxon>Bacillariophyta</taxon>
        <taxon>Coscinodiscophyceae</taxon>
        <taxon>Thalassiosirophycidae</taxon>
        <taxon>Stephanodiscales</taxon>
        <taxon>Stephanodiscaceae</taxon>
        <taxon>Cyclotella</taxon>
    </lineage>
</organism>